<dbReference type="Pfam" id="PF02699">
    <property type="entry name" value="YajC"/>
    <property type="match status" value="1"/>
</dbReference>
<dbReference type="NCBIfam" id="TIGR00739">
    <property type="entry name" value="yajC"/>
    <property type="match status" value="1"/>
</dbReference>
<evidence type="ECO:0000256" key="2">
    <source>
        <dbReference type="ARBA" id="ARBA00006742"/>
    </source>
</evidence>
<evidence type="ECO:0000256" key="8">
    <source>
        <dbReference type="ARBA" id="ARBA00023010"/>
    </source>
</evidence>
<keyword evidence="9 10" id="KW-0472">Membrane</keyword>
<keyword evidence="4" id="KW-1003">Cell membrane</keyword>
<keyword evidence="7 10" id="KW-1133">Transmembrane helix</keyword>
<keyword evidence="12" id="KW-1185">Reference proteome</keyword>
<evidence type="ECO:0000256" key="3">
    <source>
        <dbReference type="ARBA" id="ARBA00022448"/>
    </source>
</evidence>
<organism evidence="11 12">
    <name type="scientific">[Clostridium] ultunense Esp</name>
    <dbReference type="NCBI Taxonomy" id="1288971"/>
    <lineage>
        <taxon>Bacteria</taxon>
        <taxon>Bacillati</taxon>
        <taxon>Bacillota</taxon>
        <taxon>Tissierellia</taxon>
        <taxon>Tissierellales</taxon>
        <taxon>Tepidimicrobiaceae</taxon>
        <taxon>Schnuerera</taxon>
    </lineage>
</organism>
<dbReference type="AlphaFoldDB" id="M1Z7M0"/>
<evidence type="ECO:0000256" key="6">
    <source>
        <dbReference type="ARBA" id="ARBA00022927"/>
    </source>
</evidence>
<keyword evidence="8" id="KW-0811">Translocation</keyword>
<name>M1Z7M0_9FIRM</name>
<dbReference type="SMART" id="SM01323">
    <property type="entry name" value="YajC"/>
    <property type="match status" value="1"/>
</dbReference>
<gene>
    <name evidence="11" type="ORF">CUESP1_1530</name>
</gene>
<evidence type="ECO:0000313" key="11">
    <source>
        <dbReference type="EMBL" id="SHD76894.1"/>
    </source>
</evidence>
<dbReference type="Proteomes" id="UP000245423">
    <property type="component" value="Chromosome 1"/>
</dbReference>
<dbReference type="InterPro" id="IPR003849">
    <property type="entry name" value="Preprotein_translocase_YajC"/>
</dbReference>
<dbReference type="PANTHER" id="PTHR33909">
    <property type="entry name" value="SEC TRANSLOCON ACCESSORY COMPLEX SUBUNIT YAJC"/>
    <property type="match status" value="1"/>
</dbReference>
<reference evidence="11 12" key="1">
    <citation type="submission" date="2016-11" db="EMBL/GenBank/DDBJ databases">
        <authorList>
            <person name="Manzoor S."/>
        </authorList>
    </citation>
    <scope>NUCLEOTIDE SEQUENCE [LARGE SCALE GENOMIC DNA]</scope>
    <source>
        <strain evidence="11">Clostridium ultunense strain Esp</strain>
    </source>
</reference>
<protein>
    <recommendedName>
        <fullName evidence="13">Preprotein translocase subunit YajC</fullName>
    </recommendedName>
</protein>
<feature type="transmembrane region" description="Helical" evidence="10">
    <location>
        <begin position="6"/>
        <end position="28"/>
    </location>
</feature>
<dbReference type="GO" id="GO:0015031">
    <property type="term" value="P:protein transport"/>
    <property type="evidence" value="ECO:0007669"/>
    <property type="project" value="UniProtKB-KW"/>
</dbReference>
<dbReference type="EMBL" id="LT669839">
    <property type="protein sequence ID" value="SHD76894.1"/>
    <property type="molecule type" value="Genomic_DNA"/>
</dbReference>
<evidence type="ECO:0000256" key="5">
    <source>
        <dbReference type="ARBA" id="ARBA00022692"/>
    </source>
</evidence>
<dbReference type="RefSeq" id="WP_005583281.1">
    <property type="nucleotide sequence ID" value="NZ_LT669839.1"/>
</dbReference>
<proteinExistence type="inferred from homology"/>
<comment type="similarity">
    <text evidence="2">Belongs to the YajC family.</text>
</comment>
<comment type="subcellular location">
    <subcellularLocation>
        <location evidence="1">Cell membrane</location>
        <topology evidence="1">Single-pass membrane protein</topology>
    </subcellularLocation>
</comment>
<dbReference type="OrthoDB" id="9800132at2"/>
<dbReference type="HOGENOM" id="CLU_116157_5_0_9"/>
<keyword evidence="5 10" id="KW-0812">Transmembrane</keyword>
<evidence type="ECO:0000256" key="1">
    <source>
        <dbReference type="ARBA" id="ARBA00004162"/>
    </source>
</evidence>
<evidence type="ECO:0000313" key="12">
    <source>
        <dbReference type="Proteomes" id="UP000245423"/>
    </source>
</evidence>
<evidence type="ECO:0000256" key="7">
    <source>
        <dbReference type="ARBA" id="ARBA00022989"/>
    </source>
</evidence>
<dbReference type="PANTHER" id="PTHR33909:SF1">
    <property type="entry name" value="SEC TRANSLOCON ACCESSORY COMPLEX SUBUNIT YAJC"/>
    <property type="match status" value="1"/>
</dbReference>
<keyword evidence="6" id="KW-0653">Protein transport</keyword>
<dbReference type="GO" id="GO:0005886">
    <property type="term" value="C:plasma membrane"/>
    <property type="evidence" value="ECO:0007669"/>
    <property type="project" value="UniProtKB-SubCell"/>
</dbReference>
<evidence type="ECO:0000256" key="10">
    <source>
        <dbReference type="SAM" id="Phobius"/>
    </source>
</evidence>
<dbReference type="PRINTS" id="PR01853">
    <property type="entry name" value="YAJCTRNLCASE"/>
</dbReference>
<evidence type="ECO:0008006" key="13">
    <source>
        <dbReference type="Google" id="ProtNLM"/>
    </source>
</evidence>
<evidence type="ECO:0000256" key="4">
    <source>
        <dbReference type="ARBA" id="ARBA00022475"/>
    </source>
</evidence>
<accession>M1Z7M0</accession>
<keyword evidence="3" id="KW-0813">Transport</keyword>
<sequence>MAAANAGGAGLGGFIIPIAFLVIFYVFAIRPQKKREKEIREMRESLRVGDEVITIGGIYGKIVKLKDDMITIEVGANKTKIDLTKWAIGSTINKQETKENNEEK</sequence>
<evidence type="ECO:0000256" key="9">
    <source>
        <dbReference type="ARBA" id="ARBA00023136"/>
    </source>
</evidence>